<accession>A0A1I3XG31</accession>
<dbReference type="InterPro" id="IPR052057">
    <property type="entry name" value="IS150/IS1296_orfA-like"/>
</dbReference>
<evidence type="ECO:0000256" key="1">
    <source>
        <dbReference type="ARBA" id="ARBA00038232"/>
    </source>
</evidence>
<dbReference type="Proteomes" id="UP000183557">
    <property type="component" value="Unassembled WGS sequence"/>
</dbReference>
<dbReference type="Pfam" id="PF13518">
    <property type="entry name" value="HTH_28"/>
    <property type="match status" value="1"/>
</dbReference>
<sequence>MKVVREYLQGHQGYVLLAKKYSIPSDTQILRWVHAYQAFGEEGLKRKHSKKVYPVQFKMDVLNFRKQTGASLQETAIAFQL</sequence>
<dbReference type="SUPFAM" id="SSF48295">
    <property type="entry name" value="TrpR-like"/>
    <property type="match status" value="1"/>
</dbReference>
<dbReference type="InterPro" id="IPR010921">
    <property type="entry name" value="Trp_repressor/repl_initiator"/>
</dbReference>
<dbReference type="InterPro" id="IPR055247">
    <property type="entry name" value="InsJ-like_HTH"/>
</dbReference>
<reference evidence="4" key="1">
    <citation type="submission" date="2016-10" db="EMBL/GenBank/DDBJ databases">
        <authorList>
            <person name="Varghese N."/>
            <person name="Submissions S."/>
        </authorList>
    </citation>
    <scope>NUCLEOTIDE SEQUENCE [LARGE SCALE GENOMIC DNA]</scope>
    <source>
        <strain evidence="4">CGMCC 1.3704</strain>
    </source>
</reference>
<dbReference type="GO" id="GO:0043565">
    <property type="term" value="F:sequence-specific DNA binding"/>
    <property type="evidence" value="ECO:0007669"/>
    <property type="project" value="InterPro"/>
</dbReference>
<evidence type="ECO:0000313" key="4">
    <source>
        <dbReference type="Proteomes" id="UP000183557"/>
    </source>
</evidence>
<evidence type="ECO:0000259" key="2">
    <source>
        <dbReference type="Pfam" id="PF13518"/>
    </source>
</evidence>
<dbReference type="PANTHER" id="PTHR33795:SF1">
    <property type="entry name" value="INSERTION ELEMENT IS150 PROTEIN INSJ"/>
    <property type="match status" value="1"/>
</dbReference>
<proteinExistence type="inferred from homology"/>
<gene>
    <name evidence="3" type="ORF">SAMN04487936_108176</name>
</gene>
<protein>
    <submittedName>
        <fullName evidence="3">Helix-turn-helix domain-containing protein</fullName>
    </submittedName>
</protein>
<feature type="domain" description="Insertion element IS150 protein InsJ-like helix-turn-helix" evidence="2">
    <location>
        <begin position="2"/>
        <end position="50"/>
    </location>
</feature>
<dbReference type="EMBL" id="FOSB01000008">
    <property type="protein sequence ID" value="SFK18514.1"/>
    <property type="molecule type" value="Genomic_DNA"/>
</dbReference>
<keyword evidence="4" id="KW-1185">Reference proteome</keyword>
<dbReference type="AlphaFoldDB" id="A0A1I3XG31"/>
<name>A0A1I3XG31_HALDA</name>
<organism evidence="3 4">
    <name type="scientific">Halobacillus dabanensis</name>
    <dbReference type="NCBI Taxonomy" id="240302"/>
    <lineage>
        <taxon>Bacteria</taxon>
        <taxon>Bacillati</taxon>
        <taxon>Bacillota</taxon>
        <taxon>Bacilli</taxon>
        <taxon>Bacillales</taxon>
        <taxon>Bacillaceae</taxon>
        <taxon>Halobacillus</taxon>
    </lineage>
</organism>
<dbReference type="InterPro" id="IPR036388">
    <property type="entry name" value="WH-like_DNA-bd_sf"/>
</dbReference>
<comment type="similarity">
    <text evidence="1">Belongs to the IS150/IS1296 orfA family.</text>
</comment>
<feature type="non-terminal residue" evidence="3">
    <location>
        <position position="81"/>
    </location>
</feature>
<dbReference type="Gene3D" id="1.10.10.10">
    <property type="entry name" value="Winged helix-like DNA-binding domain superfamily/Winged helix DNA-binding domain"/>
    <property type="match status" value="1"/>
</dbReference>
<dbReference type="PANTHER" id="PTHR33795">
    <property type="entry name" value="INSERTION ELEMENT IS150 PROTEIN INSJ"/>
    <property type="match status" value="1"/>
</dbReference>
<evidence type="ECO:0000313" key="3">
    <source>
        <dbReference type="EMBL" id="SFK18514.1"/>
    </source>
</evidence>